<evidence type="ECO:0000256" key="1">
    <source>
        <dbReference type="SAM" id="MobiDB-lite"/>
    </source>
</evidence>
<dbReference type="EMBL" id="MN740307">
    <property type="protein sequence ID" value="QHT99335.1"/>
    <property type="molecule type" value="Genomic_DNA"/>
</dbReference>
<accession>A0A6C0J3R2</accession>
<name>A0A6C0J3R2_9ZZZZ</name>
<dbReference type="AlphaFoldDB" id="A0A6C0J3R2"/>
<feature type="compositionally biased region" description="Basic residues" evidence="1">
    <location>
        <begin position="29"/>
        <end position="39"/>
    </location>
</feature>
<sequence>MYQQSRKRNDSIDSRSHSFDSTENEKTKPLKIKSRRKRNPPLVQTEPSPIPDKNKYFIHFQNSK</sequence>
<reference evidence="2" key="1">
    <citation type="journal article" date="2020" name="Nature">
        <title>Giant virus diversity and host interactions through global metagenomics.</title>
        <authorList>
            <person name="Schulz F."/>
            <person name="Roux S."/>
            <person name="Paez-Espino D."/>
            <person name="Jungbluth S."/>
            <person name="Walsh D.A."/>
            <person name="Denef V.J."/>
            <person name="McMahon K.D."/>
            <person name="Konstantinidis K.T."/>
            <person name="Eloe-Fadrosh E.A."/>
            <person name="Kyrpides N.C."/>
            <person name="Woyke T."/>
        </authorList>
    </citation>
    <scope>NUCLEOTIDE SEQUENCE</scope>
    <source>
        <strain evidence="2">GVMAG-M-3300025699-48</strain>
    </source>
</reference>
<feature type="region of interest" description="Disordered" evidence="1">
    <location>
        <begin position="1"/>
        <end position="64"/>
    </location>
</feature>
<feature type="compositionally biased region" description="Basic and acidic residues" evidence="1">
    <location>
        <begin position="7"/>
        <end position="28"/>
    </location>
</feature>
<evidence type="ECO:0000313" key="2">
    <source>
        <dbReference type="EMBL" id="QHT99335.1"/>
    </source>
</evidence>
<organism evidence="2">
    <name type="scientific">viral metagenome</name>
    <dbReference type="NCBI Taxonomy" id="1070528"/>
    <lineage>
        <taxon>unclassified sequences</taxon>
        <taxon>metagenomes</taxon>
        <taxon>organismal metagenomes</taxon>
    </lineage>
</organism>
<proteinExistence type="predicted"/>
<protein>
    <submittedName>
        <fullName evidence="2">Uncharacterized protein</fullName>
    </submittedName>
</protein>